<accession>A0A6C0BE30</accession>
<dbReference type="SUPFAM" id="SSF52540">
    <property type="entry name" value="P-loop containing nucleoside triphosphate hydrolases"/>
    <property type="match status" value="1"/>
</dbReference>
<dbReference type="InterPro" id="IPR027417">
    <property type="entry name" value="P-loop_NTPase"/>
</dbReference>
<dbReference type="Gene3D" id="3.40.50.300">
    <property type="entry name" value="P-loop containing nucleotide triphosphate hydrolases"/>
    <property type="match status" value="2"/>
</dbReference>
<dbReference type="PANTHER" id="PTHR47396:SF1">
    <property type="entry name" value="ATP-DEPENDENT HELICASE IRC3-RELATED"/>
    <property type="match status" value="1"/>
</dbReference>
<sequence length="676" mass="80269">MNEIYEIIDMLDNGVLILDILDKYKYYSTEIKFIQKKNKLYFSNLFETVEELIDDGLTKEQISLELDVLKDLDIDIKNKIISKIVKIDGFDIAFLRKNQLDAIQKMKEQKFISGINCQIMGSGKSYIILNTIYEHYLIKKKKEIYVILTERIEILKQWFQIDGNFDLDKFKFWKQKNVIDMDLFNIVERFDTKKPIKFDFTDKPTIFICNNAFMRTHYRYKKEIDVKKISLVLVDECHSINDKNYEMLKHFKQNNIHIIGFSATPIRTETKSKIYIVDIYSNGDNKINLISNYTLIDALNDNIVLPFKHHIMNVKKLDKRLIREFYKNHIETNDELPYKKGIGWTKNIKDINNNNKDNLYDIINRTFKSSNVLTTYSGNINCGIDKFYKDENNSVLLCVNKCKEGSDIQNTDYGMFLDFVKSRNINVFLQMAGRIMRPDKENKKKYAVLFEFVKTDSEIGDEDKCIEYNLVNKIVGYYEMILNMSCYDVRDNDKLKLLEQMKNIYDNTMIDTFKNKIIVKQSLSGTICEIDFDENVIDWSKFTNLFKSTMKTTYNIDTVDKLSTEYNELKYKIKHLNLLSDTETKIDYIKYAIKYNLEQNPEIKYYEYGWTNYYDFTNYDISRFPSNKEEVKKICKKNKIGLNNYKDLAKIYNLPVMFEELYGCKLNTILKKNVIQ</sequence>
<dbReference type="AlphaFoldDB" id="A0A6C0BE30"/>
<protein>
    <recommendedName>
        <fullName evidence="1">Helicase ATP-binding domain-containing protein</fullName>
    </recommendedName>
</protein>
<evidence type="ECO:0000259" key="1">
    <source>
        <dbReference type="PROSITE" id="PS51192"/>
    </source>
</evidence>
<dbReference type="SMART" id="SM00487">
    <property type="entry name" value="DEXDc"/>
    <property type="match status" value="1"/>
</dbReference>
<name>A0A6C0BE30_9ZZZZ</name>
<organism evidence="2">
    <name type="scientific">viral metagenome</name>
    <dbReference type="NCBI Taxonomy" id="1070528"/>
    <lineage>
        <taxon>unclassified sequences</taxon>
        <taxon>metagenomes</taxon>
        <taxon>organismal metagenomes</taxon>
    </lineage>
</organism>
<dbReference type="Pfam" id="PF04851">
    <property type="entry name" value="ResIII"/>
    <property type="match status" value="1"/>
</dbReference>
<dbReference type="InterPro" id="IPR014001">
    <property type="entry name" value="Helicase_ATP-bd"/>
</dbReference>
<evidence type="ECO:0000313" key="2">
    <source>
        <dbReference type="EMBL" id="QHS90222.1"/>
    </source>
</evidence>
<reference evidence="2" key="1">
    <citation type="journal article" date="2020" name="Nature">
        <title>Giant virus diversity and host interactions through global metagenomics.</title>
        <authorList>
            <person name="Schulz F."/>
            <person name="Roux S."/>
            <person name="Paez-Espino D."/>
            <person name="Jungbluth S."/>
            <person name="Walsh D.A."/>
            <person name="Denef V.J."/>
            <person name="McMahon K.D."/>
            <person name="Konstantinidis K.T."/>
            <person name="Eloe-Fadrosh E.A."/>
            <person name="Kyrpides N.C."/>
            <person name="Woyke T."/>
        </authorList>
    </citation>
    <scope>NUCLEOTIDE SEQUENCE</scope>
    <source>
        <strain evidence="2">GVMAG-M-3300010160-60</strain>
    </source>
</reference>
<dbReference type="GO" id="GO:0016787">
    <property type="term" value="F:hydrolase activity"/>
    <property type="evidence" value="ECO:0007669"/>
    <property type="project" value="InterPro"/>
</dbReference>
<dbReference type="GO" id="GO:0003677">
    <property type="term" value="F:DNA binding"/>
    <property type="evidence" value="ECO:0007669"/>
    <property type="project" value="InterPro"/>
</dbReference>
<dbReference type="InterPro" id="IPR006935">
    <property type="entry name" value="Helicase/UvrB_N"/>
</dbReference>
<dbReference type="InterPro" id="IPR050742">
    <property type="entry name" value="Helicase_Restrict-Modif_Enz"/>
</dbReference>
<proteinExistence type="predicted"/>
<feature type="domain" description="Helicase ATP-binding" evidence="1">
    <location>
        <begin position="105"/>
        <end position="283"/>
    </location>
</feature>
<dbReference type="PANTHER" id="PTHR47396">
    <property type="entry name" value="TYPE I RESTRICTION ENZYME ECOKI R PROTEIN"/>
    <property type="match status" value="1"/>
</dbReference>
<dbReference type="GO" id="GO:0005524">
    <property type="term" value="F:ATP binding"/>
    <property type="evidence" value="ECO:0007669"/>
    <property type="project" value="InterPro"/>
</dbReference>
<dbReference type="GO" id="GO:0005829">
    <property type="term" value="C:cytosol"/>
    <property type="evidence" value="ECO:0007669"/>
    <property type="project" value="TreeGrafter"/>
</dbReference>
<dbReference type="EMBL" id="MN739130">
    <property type="protein sequence ID" value="QHS90222.1"/>
    <property type="molecule type" value="Genomic_DNA"/>
</dbReference>
<dbReference type="CDD" id="cd18785">
    <property type="entry name" value="SF2_C"/>
    <property type="match status" value="1"/>
</dbReference>
<dbReference type="PROSITE" id="PS51192">
    <property type="entry name" value="HELICASE_ATP_BIND_1"/>
    <property type="match status" value="1"/>
</dbReference>